<feature type="compositionally biased region" description="Basic and acidic residues" evidence="1">
    <location>
        <begin position="295"/>
        <end position="306"/>
    </location>
</feature>
<evidence type="ECO:0000313" key="3">
    <source>
        <dbReference type="EMBL" id="RPA82312.1"/>
    </source>
</evidence>
<dbReference type="InterPro" id="IPR057678">
    <property type="entry name" value="DUF7918"/>
</dbReference>
<evidence type="ECO:0000259" key="2">
    <source>
        <dbReference type="Pfam" id="PF25534"/>
    </source>
</evidence>
<accession>A0A3N4I8A1</accession>
<proteinExistence type="predicted"/>
<dbReference type="AlphaFoldDB" id="A0A3N4I8A1"/>
<name>A0A3N4I8A1_ASCIM</name>
<gene>
    <name evidence="3" type="ORF">BJ508DRAFT_325582</name>
</gene>
<keyword evidence="4" id="KW-1185">Reference proteome</keyword>
<evidence type="ECO:0000313" key="4">
    <source>
        <dbReference type="Proteomes" id="UP000275078"/>
    </source>
</evidence>
<dbReference type="Pfam" id="PF25534">
    <property type="entry name" value="DUF7918"/>
    <property type="match status" value="1"/>
</dbReference>
<feature type="domain" description="DUF7918" evidence="2">
    <location>
        <begin position="20"/>
        <end position="244"/>
    </location>
</feature>
<organism evidence="3 4">
    <name type="scientific">Ascobolus immersus RN42</name>
    <dbReference type="NCBI Taxonomy" id="1160509"/>
    <lineage>
        <taxon>Eukaryota</taxon>
        <taxon>Fungi</taxon>
        <taxon>Dikarya</taxon>
        <taxon>Ascomycota</taxon>
        <taxon>Pezizomycotina</taxon>
        <taxon>Pezizomycetes</taxon>
        <taxon>Pezizales</taxon>
        <taxon>Ascobolaceae</taxon>
        <taxon>Ascobolus</taxon>
    </lineage>
</organism>
<reference evidence="3 4" key="1">
    <citation type="journal article" date="2018" name="Nat. Ecol. Evol.">
        <title>Pezizomycetes genomes reveal the molecular basis of ectomycorrhizal truffle lifestyle.</title>
        <authorList>
            <person name="Murat C."/>
            <person name="Payen T."/>
            <person name="Noel B."/>
            <person name="Kuo A."/>
            <person name="Morin E."/>
            <person name="Chen J."/>
            <person name="Kohler A."/>
            <person name="Krizsan K."/>
            <person name="Balestrini R."/>
            <person name="Da Silva C."/>
            <person name="Montanini B."/>
            <person name="Hainaut M."/>
            <person name="Levati E."/>
            <person name="Barry K.W."/>
            <person name="Belfiori B."/>
            <person name="Cichocki N."/>
            <person name="Clum A."/>
            <person name="Dockter R.B."/>
            <person name="Fauchery L."/>
            <person name="Guy J."/>
            <person name="Iotti M."/>
            <person name="Le Tacon F."/>
            <person name="Lindquist E.A."/>
            <person name="Lipzen A."/>
            <person name="Malagnac F."/>
            <person name="Mello A."/>
            <person name="Molinier V."/>
            <person name="Miyauchi S."/>
            <person name="Poulain J."/>
            <person name="Riccioni C."/>
            <person name="Rubini A."/>
            <person name="Sitrit Y."/>
            <person name="Splivallo R."/>
            <person name="Traeger S."/>
            <person name="Wang M."/>
            <person name="Zifcakova L."/>
            <person name="Wipf D."/>
            <person name="Zambonelli A."/>
            <person name="Paolocci F."/>
            <person name="Nowrousian M."/>
            <person name="Ottonello S."/>
            <person name="Baldrian P."/>
            <person name="Spatafora J.W."/>
            <person name="Henrissat B."/>
            <person name="Nagy L.G."/>
            <person name="Aury J.M."/>
            <person name="Wincker P."/>
            <person name="Grigoriev I.V."/>
            <person name="Bonfante P."/>
            <person name="Martin F.M."/>
        </authorList>
    </citation>
    <scope>NUCLEOTIDE SEQUENCE [LARGE SCALE GENOMIC DNA]</scope>
    <source>
        <strain evidence="3 4">RN42</strain>
    </source>
</reference>
<evidence type="ECO:0000256" key="1">
    <source>
        <dbReference type="SAM" id="MobiDB-lite"/>
    </source>
</evidence>
<protein>
    <recommendedName>
        <fullName evidence="2">DUF7918 domain-containing protein</fullName>
    </recommendedName>
</protein>
<dbReference type="Proteomes" id="UP000275078">
    <property type="component" value="Unassembled WGS sequence"/>
</dbReference>
<feature type="region of interest" description="Disordered" evidence="1">
    <location>
        <begin position="278"/>
        <end position="306"/>
    </location>
</feature>
<dbReference type="EMBL" id="ML119672">
    <property type="protein sequence ID" value="RPA82312.1"/>
    <property type="molecule type" value="Genomic_DNA"/>
</dbReference>
<sequence>MVVYNGFDFYVLSPTRASGRLPEYPYTGPEPTPYTKSVYVEVPDADDYEPQPFLVEVNPIDIQAPTGIEQATYDYMFDLTVDGFTSATCAIYPTDELGALGIRFDSIQIASADGKTYVKKPTFFEPVQLTLDDDDNSDTDGPVNLAKIGTVEVCFVELDPEGTRPWQKDLDEIWNLGPRPGTYGVSKAMVVGMEALSHVTSVGEEDLGEEGEVVEVYEEKEGAPLYVVRFIYRSRAALTRMGVVVKNEETKETKEAEEIETSAGCGFGWLFKRMFKRKESKKDEKDKKNRKGKKDKKDTKDKRNKKETYVLEKVQTFVTE</sequence>